<evidence type="ECO:0000256" key="6">
    <source>
        <dbReference type="ARBA" id="ARBA00022683"/>
    </source>
</evidence>
<dbReference type="PROSITE" id="PS51093">
    <property type="entry name" value="PTS_EIIA_TYPE_1"/>
    <property type="match status" value="1"/>
</dbReference>
<evidence type="ECO:0000259" key="20">
    <source>
        <dbReference type="PROSITE" id="PS51103"/>
    </source>
</evidence>
<dbReference type="InterPro" id="IPR011055">
    <property type="entry name" value="Dup_hybrid_motif"/>
</dbReference>
<dbReference type="NCBIfam" id="TIGR01995">
    <property type="entry name" value="PTS-II-ABC-beta"/>
    <property type="match status" value="1"/>
</dbReference>
<gene>
    <name evidence="21" type="ORF">LA20249_06960</name>
</gene>
<dbReference type="InterPro" id="IPR036878">
    <property type="entry name" value="Glu_permease_IIB"/>
</dbReference>
<keyword evidence="2" id="KW-0813">Transport</keyword>
<evidence type="ECO:0000259" key="19">
    <source>
        <dbReference type="PROSITE" id="PS51098"/>
    </source>
</evidence>
<evidence type="ECO:0000256" key="7">
    <source>
        <dbReference type="ARBA" id="ARBA00022692"/>
    </source>
</evidence>
<evidence type="ECO:0000256" key="2">
    <source>
        <dbReference type="ARBA" id="ARBA00022448"/>
    </source>
</evidence>
<dbReference type="FunFam" id="2.70.70.10:FF:000001">
    <property type="entry name" value="PTS system glucose-specific IIA component"/>
    <property type="match status" value="1"/>
</dbReference>
<comment type="catalytic activity">
    <reaction evidence="13">
        <text>N(pros)-phospho-L-histidyl-[protein](out) + sucrose = sucrose 6(G)-phosphate(in) + L-histidyl-[protein]</text>
        <dbReference type="Rhea" id="RHEA:49236"/>
        <dbReference type="Rhea" id="RHEA-COMP:9745"/>
        <dbReference type="Rhea" id="RHEA-COMP:9746"/>
        <dbReference type="ChEBI" id="CHEBI:17992"/>
        <dbReference type="ChEBI" id="CHEBI:29979"/>
        <dbReference type="ChEBI" id="CHEBI:64837"/>
        <dbReference type="ChEBI" id="CHEBI:91002"/>
        <dbReference type="EC" id="2.7.1.211"/>
    </reaction>
</comment>
<accession>A0A2K9HHS2</accession>
<evidence type="ECO:0000256" key="13">
    <source>
        <dbReference type="ARBA" id="ARBA00048931"/>
    </source>
</evidence>
<keyword evidence="9 17" id="KW-1133">Transmembrane helix</keyword>
<feature type="transmembrane region" description="Helical" evidence="17">
    <location>
        <begin position="106"/>
        <end position="127"/>
    </location>
</feature>
<dbReference type="PROSITE" id="PS51103">
    <property type="entry name" value="PTS_EIIC_TYPE_1"/>
    <property type="match status" value="1"/>
</dbReference>
<dbReference type="NCBIfam" id="TIGR00830">
    <property type="entry name" value="PTBA"/>
    <property type="match status" value="1"/>
</dbReference>
<proteinExistence type="predicted"/>
<dbReference type="Gene3D" id="3.30.1360.60">
    <property type="entry name" value="Glucose permease domain IIB"/>
    <property type="match status" value="1"/>
</dbReference>
<dbReference type="GO" id="GO:0005886">
    <property type="term" value="C:plasma membrane"/>
    <property type="evidence" value="ECO:0007669"/>
    <property type="project" value="UniProtKB-SubCell"/>
</dbReference>
<dbReference type="EC" id="2.7.1.211" evidence="11"/>
<dbReference type="PROSITE" id="PS01035">
    <property type="entry name" value="PTS_EIIB_TYPE_1_CYS"/>
    <property type="match status" value="1"/>
</dbReference>
<dbReference type="STRING" id="1423720.FC67_GL001205"/>
<evidence type="ECO:0000259" key="18">
    <source>
        <dbReference type="PROSITE" id="PS51093"/>
    </source>
</evidence>
<feature type="domain" description="PTS EIIB type-1" evidence="19">
    <location>
        <begin position="5"/>
        <end position="87"/>
    </location>
</feature>
<evidence type="ECO:0000256" key="11">
    <source>
        <dbReference type="ARBA" id="ARBA00044053"/>
    </source>
</evidence>
<evidence type="ECO:0000256" key="4">
    <source>
        <dbReference type="ARBA" id="ARBA00022597"/>
    </source>
</evidence>
<dbReference type="GO" id="GO:0008982">
    <property type="term" value="F:protein-N(PI)-phosphohistidine-sugar phosphotransferase activity"/>
    <property type="evidence" value="ECO:0007669"/>
    <property type="project" value="InterPro"/>
</dbReference>
<dbReference type="InterPro" id="IPR018113">
    <property type="entry name" value="PTrfase_EIIB_Cys"/>
</dbReference>
<dbReference type="GO" id="GO:0090589">
    <property type="term" value="F:protein-phosphocysteine-trehalose phosphotransferase system transporter activity"/>
    <property type="evidence" value="ECO:0007669"/>
    <property type="project" value="TreeGrafter"/>
</dbReference>
<evidence type="ECO:0000256" key="17">
    <source>
        <dbReference type="SAM" id="Phobius"/>
    </source>
</evidence>
<dbReference type="PANTHER" id="PTHR30175:SF1">
    <property type="entry name" value="PTS SYSTEM ARBUTIN-, CELLOBIOSE-, AND SALICIN-SPECIFIC EIIBC COMPONENT-RELATED"/>
    <property type="match status" value="1"/>
</dbReference>
<dbReference type="EMBL" id="CP018867">
    <property type="protein sequence ID" value="AUI71928.1"/>
    <property type="molecule type" value="Genomic_DNA"/>
</dbReference>
<dbReference type="PROSITE" id="PS00371">
    <property type="entry name" value="PTS_EIIA_TYPE_1_HIS"/>
    <property type="match status" value="1"/>
</dbReference>
<dbReference type="InterPro" id="IPR003352">
    <property type="entry name" value="PTS_EIIC"/>
</dbReference>
<feature type="transmembrane region" description="Helical" evidence="17">
    <location>
        <begin position="147"/>
        <end position="167"/>
    </location>
</feature>
<comment type="subcellular location">
    <subcellularLocation>
        <location evidence="1">Cell membrane</location>
        <topology evidence="1">Multi-pass membrane protein</topology>
    </subcellularLocation>
</comment>
<evidence type="ECO:0000256" key="1">
    <source>
        <dbReference type="ARBA" id="ARBA00004651"/>
    </source>
</evidence>
<evidence type="ECO:0000256" key="15">
    <source>
        <dbReference type="ARBA" id="ARBA00081008"/>
    </source>
</evidence>
<dbReference type="InterPro" id="IPR013013">
    <property type="entry name" value="PTS_EIIC_1"/>
</dbReference>
<evidence type="ECO:0000256" key="10">
    <source>
        <dbReference type="ARBA" id="ARBA00023136"/>
    </source>
</evidence>
<dbReference type="PANTHER" id="PTHR30175">
    <property type="entry name" value="PHOSPHOTRANSFERASE SYSTEM TRANSPORT PROTEIN"/>
    <property type="match status" value="1"/>
</dbReference>
<evidence type="ECO:0000256" key="9">
    <source>
        <dbReference type="ARBA" id="ARBA00022989"/>
    </source>
</evidence>
<evidence type="ECO:0000313" key="21">
    <source>
        <dbReference type="EMBL" id="AUI71928.1"/>
    </source>
</evidence>
<feature type="active site" description="Phosphocysteine intermediate; for EIIB activity" evidence="16">
    <location>
        <position position="27"/>
    </location>
</feature>
<name>A0A2K9HHS2_9LACO</name>
<evidence type="ECO:0000256" key="12">
    <source>
        <dbReference type="ARBA" id="ARBA00045139"/>
    </source>
</evidence>
<evidence type="ECO:0000256" key="8">
    <source>
        <dbReference type="ARBA" id="ARBA00022777"/>
    </source>
</evidence>
<dbReference type="RefSeq" id="WP_057737008.1">
    <property type="nucleotide sequence ID" value="NZ_AZDQ01000005.1"/>
</dbReference>
<evidence type="ECO:0000256" key="16">
    <source>
        <dbReference type="PROSITE-ProRule" id="PRU00421"/>
    </source>
</evidence>
<comment type="function">
    <text evidence="12">The phosphoenolpyruvate-dependent sugar phosphotransferase system (sugar PTS), a major carbohydrate active transport system, catalyzes the phosphorylation of incoming sugar substrates concomitantly with their translocation across the cell membrane. This system is involved in sucrose transport.</text>
</comment>
<feature type="transmembrane region" description="Helical" evidence="17">
    <location>
        <begin position="179"/>
        <end position="200"/>
    </location>
</feature>
<evidence type="ECO:0000256" key="5">
    <source>
        <dbReference type="ARBA" id="ARBA00022679"/>
    </source>
</evidence>
<protein>
    <recommendedName>
        <fullName evidence="14">PTS system sucrose-specific EIIBCA component</fullName>
        <ecNumber evidence="11">2.7.1.211</ecNumber>
    </recommendedName>
    <alternativeName>
        <fullName evidence="15">EIIBCA-Scr</fullName>
    </alternativeName>
</protein>
<dbReference type="InterPro" id="IPR001127">
    <property type="entry name" value="PTS_EIIA_1_perm"/>
</dbReference>
<dbReference type="FunFam" id="3.30.1360.60:FF:000001">
    <property type="entry name" value="PTS system glucose-specific IIBC component PtsG"/>
    <property type="match status" value="1"/>
</dbReference>
<dbReference type="GO" id="GO:0015771">
    <property type="term" value="P:trehalose transport"/>
    <property type="evidence" value="ECO:0007669"/>
    <property type="project" value="TreeGrafter"/>
</dbReference>
<feature type="transmembrane region" description="Helical" evidence="17">
    <location>
        <begin position="344"/>
        <end position="364"/>
    </location>
</feature>
<dbReference type="CDD" id="cd00212">
    <property type="entry name" value="PTS_IIB_glc"/>
    <property type="match status" value="1"/>
</dbReference>
<dbReference type="Pfam" id="PF00358">
    <property type="entry name" value="PTS_EIIA_1"/>
    <property type="match status" value="1"/>
</dbReference>
<dbReference type="OrthoDB" id="9769191at2"/>
<feature type="transmembrane region" description="Helical" evidence="17">
    <location>
        <begin position="445"/>
        <end position="470"/>
    </location>
</feature>
<dbReference type="Pfam" id="PF02378">
    <property type="entry name" value="PTS_EIIC"/>
    <property type="match status" value="1"/>
</dbReference>
<dbReference type="Proteomes" id="UP000234653">
    <property type="component" value="Chromosome"/>
</dbReference>
<dbReference type="InterPro" id="IPR011297">
    <property type="entry name" value="PTS_IIABC_b_glu"/>
</dbReference>
<dbReference type="SUPFAM" id="SSF51261">
    <property type="entry name" value="Duplicated hybrid motif"/>
    <property type="match status" value="1"/>
</dbReference>
<keyword evidence="10 17" id="KW-0472">Membrane</keyword>
<dbReference type="PROSITE" id="PS51098">
    <property type="entry name" value="PTS_EIIB_TYPE_1"/>
    <property type="match status" value="1"/>
</dbReference>
<evidence type="ECO:0000313" key="22">
    <source>
        <dbReference type="Proteomes" id="UP000234653"/>
    </source>
</evidence>
<dbReference type="AlphaFoldDB" id="A0A2K9HHS2"/>
<feature type="transmembrane region" description="Helical" evidence="17">
    <location>
        <begin position="401"/>
        <end position="425"/>
    </location>
</feature>
<keyword evidence="7 17" id="KW-0812">Transmembrane</keyword>
<keyword evidence="4" id="KW-0762">Sugar transport</keyword>
<feature type="domain" description="PTS EIIC type-1" evidence="20">
    <location>
        <begin position="108"/>
        <end position="484"/>
    </location>
</feature>
<feature type="transmembrane region" description="Helical" evidence="17">
    <location>
        <begin position="376"/>
        <end position="394"/>
    </location>
</feature>
<evidence type="ECO:0000256" key="3">
    <source>
        <dbReference type="ARBA" id="ARBA00022475"/>
    </source>
</evidence>
<evidence type="ECO:0000256" key="14">
    <source>
        <dbReference type="ARBA" id="ARBA00074554"/>
    </source>
</evidence>
<feature type="transmembrane region" description="Helical" evidence="17">
    <location>
        <begin position="220"/>
        <end position="245"/>
    </location>
</feature>
<keyword evidence="5" id="KW-0808">Transferase</keyword>
<dbReference type="InterPro" id="IPR001996">
    <property type="entry name" value="PTS_IIB_1"/>
</dbReference>
<sequence length="668" mass="70634">MKDYDSLSKKIIKLVGGKDNVKSVVHCATRLRFKLKDEKKANTEELKDTDGVVTVVQSGGQYQVVIGNEVADVYDHLIKIGGFPDGGTVPDDYGEDDEKTSLLDKFIDLISGIFAPALGSLAATGMIKGLATILLTTGVVTKTSGTYIILYAIGDAFFYFLPIILGLSAAKKFGVDQFIGLSIGAALVYPTIVALNPTAVTGKPLFTLFANTALSSPIHITFLKIPVIMMNYTSSVIPIIVAMWIASKVEGYLKKVIPTFVKTFLVPFFTLIVVVPLTLLVVGPITSWISDALAAGASGLYNFSPILTGILIGGLWQVLVIFGLHWGLVPLAMLNIQTLHYDPILVLTGAASFAQIGAVLAVIMRVKSKKVQGLGWSAFLSGIFGITEPAIYGITLPRKKVFTMSCIGAGIGGALLGIFGTKSYMVGGLGVFLLPSYIGSGGMDMTVYGALISWVVAFVAALGLSLVFGFSKDELKAENASNETVTNNNAEPQLATAMASSAAATTTAAPETVEKEAVVPETIISPIKGSAIPLSEVKDEVFASEALGKGIAILPDEGKVYSPVDGKVTVVFPTKHAIGINSKGGAELLIHIGMDTVQLEGKGFTSHVEKDQEVHQGQLLMEFDVDGITNQGYDVTTPIVVTNTKNYNEVKTLTDGHVEPGDSVIDLS</sequence>
<dbReference type="GO" id="GO:0009401">
    <property type="term" value="P:phosphoenolpyruvate-dependent sugar phosphotransferase system"/>
    <property type="evidence" value="ECO:0007669"/>
    <property type="project" value="UniProtKB-KW"/>
</dbReference>
<feature type="transmembrane region" description="Helical" evidence="17">
    <location>
        <begin position="306"/>
        <end position="332"/>
    </location>
</feature>
<dbReference type="SUPFAM" id="SSF55604">
    <property type="entry name" value="Glucose permease domain IIB"/>
    <property type="match status" value="1"/>
</dbReference>
<keyword evidence="22" id="KW-1185">Reference proteome</keyword>
<keyword evidence="6" id="KW-0598">Phosphotransferase system</keyword>
<dbReference type="GO" id="GO:0016301">
    <property type="term" value="F:kinase activity"/>
    <property type="evidence" value="ECO:0007669"/>
    <property type="project" value="UniProtKB-KW"/>
</dbReference>
<feature type="transmembrane region" description="Helical" evidence="17">
    <location>
        <begin position="265"/>
        <end position="286"/>
    </location>
</feature>
<dbReference type="CDD" id="cd00210">
    <property type="entry name" value="PTS_IIA_glc"/>
    <property type="match status" value="1"/>
</dbReference>
<keyword evidence="8" id="KW-0418">Kinase</keyword>
<dbReference type="InterPro" id="IPR050558">
    <property type="entry name" value="PTS_Sugar-Specific_Components"/>
</dbReference>
<dbReference type="Gene3D" id="2.70.70.10">
    <property type="entry name" value="Glucose Permease (Domain IIA)"/>
    <property type="match status" value="1"/>
</dbReference>
<keyword evidence="3" id="KW-1003">Cell membrane</keyword>
<dbReference type="KEGG" id="lali:LA20249_06960"/>
<feature type="domain" description="PTS EIIA type-1" evidence="18">
    <location>
        <begin position="539"/>
        <end position="643"/>
    </location>
</feature>
<reference evidence="21 22" key="1">
    <citation type="submission" date="2016-12" db="EMBL/GenBank/DDBJ databases">
        <title>The whole genome sequencing and assembly of Lactobacillus alimentarius DSM 20249T strain.</title>
        <authorList>
            <person name="Lee Y.-J."/>
            <person name="Yi H."/>
            <person name="Bahn Y.-S."/>
            <person name="Kim J.F."/>
            <person name="Lee D.-W."/>
        </authorList>
    </citation>
    <scope>NUCLEOTIDE SEQUENCE [LARGE SCALE GENOMIC DNA]</scope>
    <source>
        <strain evidence="21 22">DSM 20249</strain>
    </source>
</reference>
<organism evidence="21 22">
    <name type="scientific">Companilactobacillus alimentarius DSM 20249</name>
    <dbReference type="NCBI Taxonomy" id="1423720"/>
    <lineage>
        <taxon>Bacteria</taxon>
        <taxon>Bacillati</taxon>
        <taxon>Bacillota</taxon>
        <taxon>Bacilli</taxon>
        <taxon>Lactobacillales</taxon>
        <taxon>Lactobacillaceae</taxon>
        <taxon>Companilactobacillus</taxon>
    </lineage>
</organism>
<dbReference type="Pfam" id="PF00367">
    <property type="entry name" value="PTS_EIIB"/>
    <property type="match status" value="1"/>
</dbReference>